<comment type="caution">
    <text evidence="2">The sequence shown here is derived from an EMBL/GenBank/DDBJ whole genome shotgun (WGS) entry which is preliminary data.</text>
</comment>
<accession>A0AAV7RDW2</accession>
<dbReference type="Proteomes" id="UP001066276">
    <property type="component" value="Chromosome 5"/>
</dbReference>
<keyword evidence="3" id="KW-1185">Reference proteome</keyword>
<sequence>MVGLTEECPRGTMESATCLRMYVCPEEEAVCGRETAAEKNAKEIDGDAASAEENVGRSPEDATSTEENIGGESEDPHQREGGQSKMRGRYRRPRTGERDP</sequence>
<reference evidence="2" key="1">
    <citation type="journal article" date="2022" name="bioRxiv">
        <title>Sequencing and chromosome-scale assembly of the giantPleurodeles waltlgenome.</title>
        <authorList>
            <person name="Brown T."/>
            <person name="Elewa A."/>
            <person name="Iarovenko S."/>
            <person name="Subramanian E."/>
            <person name="Araus A.J."/>
            <person name="Petzold A."/>
            <person name="Susuki M."/>
            <person name="Suzuki K.-i.T."/>
            <person name="Hayashi T."/>
            <person name="Toyoda A."/>
            <person name="Oliveira C."/>
            <person name="Osipova E."/>
            <person name="Leigh N.D."/>
            <person name="Simon A."/>
            <person name="Yun M.H."/>
        </authorList>
    </citation>
    <scope>NUCLEOTIDE SEQUENCE</scope>
    <source>
        <strain evidence="2">20211129_DDA</strain>
        <tissue evidence="2">Liver</tissue>
    </source>
</reference>
<evidence type="ECO:0000313" key="3">
    <source>
        <dbReference type="Proteomes" id="UP001066276"/>
    </source>
</evidence>
<evidence type="ECO:0000256" key="1">
    <source>
        <dbReference type="SAM" id="MobiDB-lite"/>
    </source>
</evidence>
<organism evidence="2 3">
    <name type="scientific">Pleurodeles waltl</name>
    <name type="common">Iberian ribbed newt</name>
    <dbReference type="NCBI Taxonomy" id="8319"/>
    <lineage>
        <taxon>Eukaryota</taxon>
        <taxon>Metazoa</taxon>
        <taxon>Chordata</taxon>
        <taxon>Craniata</taxon>
        <taxon>Vertebrata</taxon>
        <taxon>Euteleostomi</taxon>
        <taxon>Amphibia</taxon>
        <taxon>Batrachia</taxon>
        <taxon>Caudata</taxon>
        <taxon>Salamandroidea</taxon>
        <taxon>Salamandridae</taxon>
        <taxon>Pleurodelinae</taxon>
        <taxon>Pleurodeles</taxon>
    </lineage>
</organism>
<proteinExistence type="predicted"/>
<name>A0AAV7RDW2_PLEWA</name>
<evidence type="ECO:0000313" key="2">
    <source>
        <dbReference type="EMBL" id="KAJ1149068.1"/>
    </source>
</evidence>
<dbReference type="EMBL" id="JANPWB010000009">
    <property type="protein sequence ID" value="KAJ1149068.1"/>
    <property type="molecule type" value="Genomic_DNA"/>
</dbReference>
<protein>
    <submittedName>
        <fullName evidence="2">Uncharacterized protein</fullName>
    </submittedName>
</protein>
<dbReference type="AlphaFoldDB" id="A0AAV7RDW2"/>
<gene>
    <name evidence="2" type="ORF">NDU88_001886</name>
</gene>
<feature type="region of interest" description="Disordered" evidence="1">
    <location>
        <begin position="38"/>
        <end position="100"/>
    </location>
</feature>